<reference evidence="1" key="1">
    <citation type="submission" date="2017-07" db="EMBL/GenBank/DDBJ databases">
        <title>The cable genome - Insights into the physiology and evolution of filamentous bacteria capable of sulfide oxidation via long distance electron transfer.</title>
        <authorList>
            <person name="Thorup C."/>
            <person name="Bjerg J.T."/>
            <person name="Schreiber L."/>
            <person name="Nielsen L.P."/>
            <person name="Kjeldsen K.U."/>
            <person name="Boesen T."/>
            <person name="Boggild A."/>
            <person name="Meysman F."/>
            <person name="Geelhoed J."/>
            <person name="Schramm A."/>
        </authorList>
    </citation>
    <scope>NUCLEOTIDE SEQUENCE [LARGE SCALE GENOMIC DNA]</scope>
    <source>
        <strain evidence="1">GS</strain>
    </source>
</reference>
<protein>
    <recommendedName>
        <fullName evidence="3">Outer membrane protein assembly factor BamE, lipoprotein component of the BamABCDE complex</fullName>
    </recommendedName>
</protein>
<comment type="caution">
    <text evidence="1">The sequence shown here is derived from an EMBL/GenBank/DDBJ whole genome shotgun (WGS) entry which is preliminary data.</text>
</comment>
<name>A0A521G574_9BACT</name>
<dbReference type="EMBL" id="NQJD01000001">
    <property type="protein sequence ID" value="TAA76158.1"/>
    <property type="molecule type" value="Genomic_DNA"/>
</dbReference>
<keyword evidence="2" id="KW-1185">Reference proteome</keyword>
<accession>A0A521G574</accession>
<dbReference type="Proteomes" id="UP000316238">
    <property type="component" value="Unassembled WGS sequence"/>
</dbReference>
<dbReference type="AlphaFoldDB" id="A0A521G574"/>
<gene>
    <name evidence="1" type="ORF">CDV28_10155</name>
</gene>
<evidence type="ECO:0008006" key="3">
    <source>
        <dbReference type="Google" id="ProtNLM"/>
    </source>
</evidence>
<evidence type="ECO:0000313" key="2">
    <source>
        <dbReference type="Proteomes" id="UP000316238"/>
    </source>
</evidence>
<evidence type="ECO:0000313" key="1">
    <source>
        <dbReference type="EMBL" id="TAA76158.1"/>
    </source>
</evidence>
<sequence>MRQMIIIMFAFLVLASGCSFKPVRHLASDAALIKVGESTRKDVLQYLGEPDGRRTVGLGVEEYLYSEARKGQLGSLPLVGKWVNPVSQEMVVVTLNGEQVTGCEFRLLQKDDQDWKKDAKWEEVR</sequence>
<proteinExistence type="predicted"/>
<dbReference type="PROSITE" id="PS51257">
    <property type="entry name" value="PROKAR_LIPOPROTEIN"/>
    <property type="match status" value="1"/>
</dbReference>
<organism evidence="1 2">
    <name type="scientific">Candidatus Electronema aureum</name>
    <dbReference type="NCBI Taxonomy" id="2005002"/>
    <lineage>
        <taxon>Bacteria</taxon>
        <taxon>Pseudomonadati</taxon>
        <taxon>Thermodesulfobacteriota</taxon>
        <taxon>Desulfobulbia</taxon>
        <taxon>Desulfobulbales</taxon>
        <taxon>Desulfobulbaceae</taxon>
        <taxon>Candidatus Electronema</taxon>
    </lineage>
</organism>